<name>A0ABR4BYL6_9HELO</name>
<dbReference type="InterPro" id="IPR051563">
    <property type="entry name" value="Glycosyl_Hydrolase_51"/>
</dbReference>
<protein>
    <recommendedName>
        <fullName evidence="4">non-reducing end alpha-L-arabinofuranosidase</fullName>
        <ecNumber evidence="4">3.2.1.55</ecNumber>
    </recommendedName>
</protein>
<evidence type="ECO:0000256" key="4">
    <source>
        <dbReference type="ARBA" id="ARBA00012670"/>
    </source>
</evidence>
<keyword evidence="7" id="KW-0325">Glycoprotein</keyword>
<evidence type="ECO:0000256" key="7">
    <source>
        <dbReference type="ARBA" id="ARBA00023180"/>
    </source>
</evidence>
<reference evidence="9 10" key="1">
    <citation type="journal article" date="2024" name="Commun. Biol.">
        <title>Comparative genomic analysis of thermophilic fungi reveals convergent evolutionary adaptations and gene losses.</title>
        <authorList>
            <person name="Steindorff A.S."/>
            <person name="Aguilar-Pontes M.V."/>
            <person name="Robinson A.J."/>
            <person name="Andreopoulos B."/>
            <person name="LaButti K."/>
            <person name="Kuo A."/>
            <person name="Mondo S."/>
            <person name="Riley R."/>
            <person name="Otillar R."/>
            <person name="Haridas S."/>
            <person name="Lipzen A."/>
            <person name="Grimwood J."/>
            <person name="Schmutz J."/>
            <person name="Clum A."/>
            <person name="Reid I.D."/>
            <person name="Moisan M.C."/>
            <person name="Butler G."/>
            <person name="Nguyen T.T.M."/>
            <person name="Dewar K."/>
            <person name="Conant G."/>
            <person name="Drula E."/>
            <person name="Henrissat B."/>
            <person name="Hansel C."/>
            <person name="Singer S."/>
            <person name="Hutchinson M.I."/>
            <person name="de Vries R.P."/>
            <person name="Natvig D.O."/>
            <person name="Powell A.J."/>
            <person name="Tsang A."/>
            <person name="Grigoriev I.V."/>
        </authorList>
    </citation>
    <scope>NUCLEOTIDE SEQUENCE [LARGE SCALE GENOMIC DNA]</scope>
    <source>
        <strain evidence="9 10">CBS 494.80</strain>
    </source>
</reference>
<keyword evidence="10" id="KW-1185">Reference proteome</keyword>
<evidence type="ECO:0000259" key="8">
    <source>
        <dbReference type="SMART" id="SM00813"/>
    </source>
</evidence>
<dbReference type="EC" id="3.2.1.55" evidence="4"/>
<organism evidence="9 10">
    <name type="scientific">Oculimacula yallundae</name>
    <dbReference type="NCBI Taxonomy" id="86028"/>
    <lineage>
        <taxon>Eukaryota</taxon>
        <taxon>Fungi</taxon>
        <taxon>Dikarya</taxon>
        <taxon>Ascomycota</taxon>
        <taxon>Pezizomycotina</taxon>
        <taxon>Leotiomycetes</taxon>
        <taxon>Helotiales</taxon>
        <taxon>Ploettnerulaceae</taxon>
        <taxon>Oculimacula</taxon>
    </lineage>
</organism>
<dbReference type="Gene3D" id="3.20.20.80">
    <property type="entry name" value="Glycosidases"/>
    <property type="match status" value="1"/>
</dbReference>
<dbReference type="Pfam" id="PF06964">
    <property type="entry name" value="Alpha-L-AF_C"/>
    <property type="match status" value="1"/>
</dbReference>
<evidence type="ECO:0000256" key="2">
    <source>
        <dbReference type="ARBA" id="ARBA00004834"/>
    </source>
</evidence>
<comment type="similarity">
    <text evidence="3">Belongs to the glycosyl hydrolase 51 family.</text>
</comment>
<dbReference type="PANTHER" id="PTHR31776:SF0">
    <property type="entry name" value="ALPHA-L-ARABINOFURANOSIDASE 1"/>
    <property type="match status" value="1"/>
</dbReference>
<feature type="domain" description="Alpha-L-arabinofuranosidase C-terminal" evidence="8">
    <location>
        <begin position="433"/>
        <end position="632"/>
    </location>
</feature>
<comment type="caution">
    <text evidence="9">The sequence shown here is derived from an EMBL/GenBank/DDBJ whole genome shotgun (WGS) entry which is preliminary data.</text>
</comment>
<keyword evidence="5" id="KW-0732">Signal</keyword>
<accession>A0ABR4BYL6</accession>
<evidence type="ECO:0000256" key="6">
    <source>
        <dbReference type="ARBA" id="ARBA00022801"/>
    </source>
</evidence>
<dbReference type="PANTHER" id="PTHR31776">
    <property type="entry name" value="ALPHA-L-ARABINOFURANOSIDASE 1"/>
    <property type="match status" value="1"/>
</dbReference>
<sequence length="643" mass="70777">MFKILPFLAGIATAINIKVSNQGGNATSPLMYGVMFEDINHSGDGGIYAELIQNRAFQGSTEFPSNLNPWTPIGDTKLTLQNTSVPLSWALPTSVNVVASNTGGLQNPGWWGISVKSQTYKGSFWALGDYSGKFTLSLKSALTSDVWDSVQIHSKCKKGQWVQHTFSMHPKAAPNSNNTFVLEFEGGKGSLNLNLISLFPPTYKNRQNGLRPDLMKGLKDLNPSFLRMPGGNNIEGDAYGYRWRWNQTIGPLTERPGRPGTWGYQNTDGIGLIEYLQWCDDLNAEPILAIWSGVYLNGYNNTPPYSISEADLGPYVEEVMNELEFIMGSTSTKYGALRASLGYPSPWKINYVEVGNEDNLSDPKGYASYRFRMFRDSIHAAYPWISIMSSTGDYTAVAAGSSLDYHEYARPNTFASQFHMFDHSDRSHPILIGEYASIQFNAAQPNKSVDWSGAEARMPFPNWVGAVGETIFTLGAERNGDVVIGASYAPGFQNLNSAQWTPDLVSFTADPDQDVFSTSYYAIQFLSTYRYTHIAPTTTDGAFGPAYYVAGYDQGTQDYTFKAAVYNTTTPVPFDISFAGLTSDHSTATLRVLNAPDGLSSNVPGGKNVVRQETYRLKAKNGVFSFSLNQYDIAVLTTKYSSS</sequence>
<dbReference type="Pfam" id="PF22848">
    <property type="entry name" value="ASD1_dom"/>
    <property type="match status" value="1"/>
</dbReference>
<evidence type="ECO:0000256" key="5">
    <source>
        <dbReference type="ARBA" id="ARBA00022729"/>
    </source>
</evidence>
<dbReference type="EMBL" id="JAZHXI010000017">
    <property type="protein sequence ID" value="KAL2062432.1"/>
    <property type="molecule type" value="Genomic_DNA"/>
</dbReference>
<keyword evidence="6" id="KW-0378">Hydrolase</keyword>
<comment type="catalytic activity">
    <reaction evidence="1">
        <text>Hydrolysis of terminal non-reducing alpha-L-arabinofuranoside residues in alpha-L-arabinosides.</text>
        <dbReference type="EC" id="3.2.1.55"/>
    </reaction>
</comment>
<dbReference type="InterPro" id="IPR017853">
    <property type="entry name" value="GH"/>
</dbReference>
<proteinExistence type="inferred from homology"/>
<dbReference type="InterPro" id="IPR055235">
    <property type="entry name" value="ASD1_cat"/>
</dbReference>
<dbReference type="SUPFAM" id="SSF51445">
    <property type="entry name" value="(Trans)glycosidases"/>
    <property type="match status" value="1"/>
</dbReference>
<dbReference type="Proteomes" id="UP001595075">
    <property type="component" value="Unassembled WGS sequence"/>
</dbReference>
<dbReference type="InterPro" id="IPR010720">
    <property type="entry name" value="Alpha-L-AF_C"/>
</dbReference>
<evidence type="ECO:0000256" key="3">
    <source>
        <dbReference type="ARBA" id="ARBA00007186"/>
    </source>
</evidence>
<evidence type="ECO:0000313" key="9">
    <source>
        <dbReference type="EMBL" id="KAL2062432.1"/>
    </source>
</evidence>
<evidence type="ECO:0000313" key="10">
    <source>
        <dbReference type="Proteomes" id="UP001595075"/>
    </source>
</evidence>
<dbReference type="SMART" id="SM00813">
    <property type="entry name" value="Alpha-L-AF_C"/>
    <property type="match status" value="1"/>
</dbReference>
<comment type="pathway">
    <text evidence="2">Glycan metabolism; L-arabinan degradation.</text>
</comment>
<evidence type="ECO:0000256" key="1">
    <source>
        <dbReference type="ARBA" id="ARBA00001462"/>
    </source>
</evidence>
<gene>
    <name evidence="9" type="ORF">VTL71DRAFT_6698</name>
</gene>